<dbReference type="Pfam" id="PF13439">
    <property type="entry name" value="Glyco_transf_4"/>
    <property type="match status" value="1"/>
</dbReference>
<evidence type="ECO:0000256" key="1">
    <source>
        <dbReference type="ARBA" id="ARBA00022676"/>
    </source>
</evidence>
<organism evidence="4 5">
    <name type="scientific">Pseudonocardia benzenivorans</name>
    <dbReference type="NCBI Taxonomy" id="228005"/>
    <lineage>
        <taxon>Bacteria</taxon>
        <taxon>Bacillati</taxon>
        <taxon>Actinomycetota</taxon>
        <taxon>Actinomycetes</taxon>
        <taxon>Pseudonocardiales</taxon>
        <taxon>Pseudonocardiaceae</taxon>
        <taxon>Pseudonocardia</taxon>
    </lineage>
</organism>
<dbReference type="PANTHER" id="PTHR12526:SF636">
    <property type="entry name" value="BLL3647 PROTEIN"/>
    <property type="match status" value="1"/>
</dbReference>
<dbReference type="EMBL" id="JBHTMB010000104">
    <property type="protein sequence ID" value="MFD1234015.1"/>
    <property type="molecule type" value="Genomic_DNA"/>
</dbReference>
<dbReference type="GO" id="GO:0016757">
    <property type="term" value="F:glycosyltransferase activity"/>
    <property type="evidence" value="ECO:0007669"/>
    <property type="project" value="UniProtKB-KW"/>
</dbReference>
<feature type="domain" description="Glycosyltransferase subfamily 4-like N-terminal" evidence="3">
    <location>
        <begin position="34"/>
        <end position="186"/>
    </location>
</feature>
<dbReference type="PANTHER" id="PTHR12526">
    <property type="entry name" value="GLYCOSYLTRANSFERASE"/>
    <property type="match status" value="1"/>
</dbReference>
<keyword evidence="2 4" id="KW-0808">Transferase</keyword>
<dbReference type="InterPro" id="IPR028098">
    <property type="entry name" value="Glyco_trans_4-like_N"/>
</dbReference>
<evidence type="ECO:0000256" key="2">
    <source>
        <dbReference type="ARBA" id="ARBA00022679"/>
    </source>
</evidence>
<evidence type="ECO:0000313" key="5">
    <source>
        <dbReference type="Proteomes" id="UP001597182"/>
    </source>
</evidence>
<sequence>MSAQETGAAPEAGVGPTGRRLKVLLVGKSCPDRGGIPTFLEMLRGGALAERHDVRLLNVAHSGVREGGRFTTGNIGRTISDALAVRRNARRADVVHIHSALAPAVTVIRAGLLALAGRSRGCSVVVHAHGGNIQTWLTTPVRRMIMRLAMAPAHSVVAVWTAGEDALRAVLPAGKVRLVDNGVPLENVPEPEAPHDPPRILYVGLLTPRKGVLDLVEASRILRERGAEHELRLLGGAPDEGPEAEAAVRDNLPPWVTLLGTRDPADMPAEYAAADVFSLPSWWEAMPLSVLEAMAGGLPVVATDVGDVARAVDDGVTGRVVPVQDPQRLADALEPLVRDVAARRAMGAAGRRRVEERFAADVTARNLDRLYQELDHRKR</sequence>
<gene>
    <name evidence="4" type="ORF">ACFQ34_12035</name>
</gene>
<evidence type="ECO:0000259" key="3">
    <source>
        <dbReference type="Pfam" id="PF13439"/>
    </source>
</evidence>
<name>A0ABW3VH97_9PSEU</name>
<evidence type="ECO:0000313" key="4">
    <source>
        <dbReference type="EMBL" id="MFD1234015.1"/>
    </source>
</evidence>
<comment type="caution">
    <text evidence="4">The sequence shown here is derived from an EMBL/GenBank/DDBJ whole genome shotgun (WGS) entry which is preliminary data.</text>
</comment>
<keyword evidence="5" id="KW-1185">Reference proteome</keyword>
<keyword evidence="1 4" id="KW-0328">Glycosyltransferase</keyword>
<dbReference type="SUPFAM" id="SSF53756">
    <property type="entry name" value="UDP-Glycosyltransferase/glycogen phosphorylase"/>
    <property type="match status" value="1"/>
</dbReference>
<dbReference type="RefSeq" id="WP_346092858.1">
    <property type="nucleotide sequence ID" value="NZ_BAABKS010000062.1"/>
</dbReference>
<dbReference type="Pfam" id="PF13692">
    <property type="entry name" value="Glyco_trans_1_4"/>
    <property type="match status" value="1"/>
</dbReference>
<dbReference type="EC" id="2.4.-.-" evidence="4"/>
<proteinExistence type="predicted"/>
<dbReference type="Proteomes" id="UP001597182">
    <property type="component" value="Unassembled WGS sequence"/>
</dbReference>
<accession>A0ABW3VH97</accession>
<reference evidence="5" key="1">
    <citation type="journal article" date="2019" name="Int. J. Syst. Evol. Microbiol.">
        <title>The Global Catalogue of Microorganisms (GCM) 10K type strain sequencing project: providing services to taxonomists for standard genome sequencing and annotation.</title>
        <authorList>
            <consortium name="The Broad Institute Genomics Platform"/>
            <consortium name="The Broad Institute Genome Sequencing Center for Infectious Disease"/>
            <person name="Wu L."/>
            <person name="Ma J."/>
        </authorList>
    </citation>
    <scope>NUCLEOTIDE SEQUENCE [LARGE SCALE GENOMIC DNA]</scope>
    <source>
        <strain evidence="5">CCUG 49018</strain>
    </source>
</reference>
<dbReference type="Gene3D" id="3.40.50.2000">
    <property type="entry name" value="Glycogen Phosphorylase B"/>
    <property type="match status" value="2"/>
</dbReference>
<dbReference type="CDD" id="cd03801">
    <property type="entry name" value="GT4_PimA-like"/>
    <property type="match status" value="1"/>
</dbReference>
<protein>
    <submittedName>
        <fullName evidence="4">Glycosyltransferase family 4 protein</fullName>
        <ecNumber evidence="4">2.4.-.-</ecNumber>
    </submittedName>
</protein>